<evidence type="ECO:0000313" key="2">
    <source>
        <dbReference type="Proteomes" id="UP000243579"/>
    </source>
</evidence>
<name>A0A1V9ZUJ0_ACHHY</name>
<proteinExistence type="predicted"/>
<dbReference type="InterPro" id="IPR019410">
    <property type="entry name" value="Methyltransf_16"/>
</dbReference>
<reference evidence="1 2" key="1">
    <citation type="journal article" date="2014" name="Genome Biol. Evol.">
        <title>The secreted proteins of Achlya hypogyna and Thraustotheca clavata identify the ancestral oomycete secretome and reveal gene acquisitions by horizontal gene transfer.</title>
        <authorList>
            <person name="Misner I."/>
            <person name="Blouin N."/>
            <person name="Leonard G."/>
            <person name="Richards T.A."/>
            <person name="Lane C.E."/>
        </authorList>
    </citation>
    <scope>NUCLEOTIDE SEQUENCE [LARGE SCALE GENOMIC DNA]</scope>
    <source>
        <strain evidence="1 2">ATCC 48635</strain>
    </source>
</reference>
<comment type="caution">
    <text evidence="1">The sequence shown here is derived from an EMBL/GenBank/DDBJ whole genome shotgun (WGS) entry which is preliminary data.</text>
</comment>
<organism evidence="1 2">
    <name type="scientific">Achlya hypogyna</name>
    <name type="common">Oomycete</name>
    <name type="synonym">Protoachlya hypogyna</name>
    <dbReference type="NCBI Taxonomy" id="1202772"/>
    <lineage>
        <taxon>Eukaryota</taxon>
        <taxon>Sar</taxon>
        <taxon>Stramenopiles</taxon>
        <taxon>Oomycota</taxon>
        <taxon>Saprolegniomycetes</taxon>
        <taxon>Saprolegniales</taxon>
        <taxon>Achlyaceae</taxon>
        <taxon>Achlya</taxon>
    </lineage>
</organism>
<gene>
    <name evidence="1" type="ORF">ACHHYP_00416</name>
</gene>
<dbReference type="Pfam" id="PF10294">
    <property type="entry name" value="Methyltransf_16"/>
    <property type="match status" value="1"/>
</dbReference>
<dbReference type="Proteomes" id="UP000243579">
    <property type="component" value="Unassembled WGS sequence"/>
</dbReference>
<dbReference type="EMBL" id="JNBR01000003">
    <property type="protein sequence ID" value="OQS01665.1"/>
    <property type="molecule type" value="Genomic_DNA"/>
</dbReference>
<dbReference type="AlphaFoldDB" id="A0A1V9ZUJ0"/>
<dbReference type="OrthoDB" id="194386at2759"/>
<dbReference type="InterPro" id="IPR029063">
    <property type="entry name" value="SAM-dependent_MTases_sf"/>
</dbReference>
<protein>
    <submittedName>
        <fullName evidence="1">Uncharacterized protein</fullName>
    </submittedName>
</protein>
<dbReference type="PANTHER" id="PTHR14614:SF132">
    <property type="entry name" value="PROTEIN-LYSINE METHYLTRANSFERASE C42C1.13"/>
    <property type="match status" value="1"/>
</dbReference>
<keyword evidence="2" id="KW-1185">Reference proteome</keyword>
<accession>A0A1V9ZUJ0</accession>
<dbReference type="SUPFAM" id="SSF53335">
    <property type="entry name" value="S-adenosyl-L-methionine-dependent methyltransferases"/>
    <property type="match status" value="1"/>
</dbReference>
<dbReference type="Gene3D" id="3.40.50.150">
    <property type="entry name" value="Vaccinia Virus protein VP39"/>
    <property type="match status" value="1"/>
</dbReference>
<evidence type="ECO:0000313" key="1">
    <source>
        <dbReference type="EMBL" id="OQS01665.1"/>
    </source>
</evidence>
<dbReference type="STRING" id="1202772.A0A1V9ZUJ0"/>
<sequence>MDPLVALEDVDFGAAGTFPIYQYRQANFNQLCLGANSSSQDATGLRVYAGAHVLARFLASPAAAALLRDASLVELGCGTGAVGAATAVAAPLKRLLVTDGDERACALAQRNVETTVATAKPALPAAAAQLLWGAASYDVGRFDVAIGCELMYYKTNLDALLSTVLTLVGDANGLFLHAHLFRKDEHDADMTAFFAAAQWATLAVPVPSFVPYEELRHWPNWLNTCCLVSGPQARIAALAAEHPAWTPFVDVATTLQMNTALAEEMEAAEATASDSDDSVCGLFL</sequence>
<dbReference type="PANTHER" id="PTHR14614">
    <property type="entry name" value="HEPATOCELLULAR CARCINOMA-ASSOCIATED ANTIGEN"/>
    <property type="match status" value="1"/>
</dbReference>